<dbReference type="PANTHER" id="PTHR46552:SF1">
    <property type="entry name" value="NADH-UBIQUINONE OXIDOREDUCTASE CHAIN 2"/>
    <property type="match status" value="1"/>
</dbReference>
<feature type="transmembrane region" description="Helical" evidence="18">
    <location>
        <begin position="56"/>
        <end position="76"/>
    </location>
</feature>
<feature type="transmembrane region" description="Helical" evidence="18">
    <location>
        <begin position="12"/>
        <end position="35"/>
    </location>
</feature>
<evidence type="ECO:0000256" key="2">
    <source>
        <dbReference type="ARBA" id="ARBA00004448"/>
    </source>
</evidence>
<evidence type="ECO:0000256" key="13">
    <source>
        <dbReference type="ARBA" id="ARBA00023027"/>
    </source>
</evidence>
<evidence type="ECO:0000256" key="4">
    <source>
        <dbReference type="ARBA" id="ARBA00012944"/>
    </source>
</evidence>
<comment type="function">
    <text evidence="18">Core subunit of the mitochondrial membrane respiratory chain NADH dehydrogenase (Complex I) which catalyzes electron transfer from NADH through the respiratory chain, using ubiquinone as an electron acceptor. Essential for the catalytic activity and assembly of complex I.</text>
</comment>
<dbReference type="RefSeq" id="YP_009232208.1">
    <property type="nucleotide sequence ID" value="NC_029372.1"/>
</dbReference>
<reference evidence="20" key="1">
    <citation type="submission" date="2015-08" db="EMBL/GenBank/DDBJ databases">
        <authorList>
            <person name="Babu N.S."/>
            <person name="Beckwith C.J."/>
            <person name="Beseler K.G."/>
            <person name="Brison A."/>
            <person name="Carone J.V."/>
            <person name="Caskin T.P."/>
            <person name="Diamond M."/>
            <person name="Durham M.E."/>
            <person name="Foxe J.M."/>
            <person name="Go M."/>
            <person name="Henderson B.A."/>
            <person name="Jones I.B."/>
            <person name="McGettigan J.A."/>
            <person name="Micheletti S.J."/>
            <person name="Nasrallah M.E."/>
            <person name="Ortiz D."/>
            <person name="Piller C.R."/>
            <person name="Privatt S.R."/>
            <person name="Schneider S.L."/>
            <person name="Sharp S."/>
            <person name="Smith T.C."/>
            <person name="Stanton J.D."/>
            <person name="Ullery H.E."/>
            <person name="Wilson R.J."/>
            <person name="Serrano M.G."/>
            <person name="Buck G."/>
            <person name="Lee V."/>
            <person name="Wang Y."/>
            <person name="Carvalho R."/>
            <person name="Voegtly L."/>
            <person name="Shi R."/>
            <person name="Duckworth R."/>
            <person name="Johnson A."/>
            <person name="Loviza R."/>
            <person name="Walstead R."/>
            <person name="Shah Z."/>
            <person name="Kiflezghi M."/>
            <person name="Wade K."/>
            <person name="Ball S.L."/>
            <person name="Bradley K.W."/>
            <person name="Asai D.J."/>
            <person name="Bowman C.A."/>
            <person name="Russell D.A."/>
            <person name="Pope W.H."/>
            <person name="Jacobs-Sera D."/>
            <person name="Hendrix R.W."/>
            <person name="Hatfull G.F."/>
        </authorList>
    </citation>
    <scope>NUCLEOTIDE SEQUENCE</scope>
    <source>
        <strain evidence="20">RD150801</strain>
    </source>
</reference>
<feature type="transmembrane region" description="Helical" evidence="18">
    <location>
        <begin position="82"/>
        <end position="105"/>
    </location>
</feature>
<evidence type="ECO:0000256" key="17">
    <source>
        <dbReference type="ARBA" id="ARBA00049551"/>
    </source>
</evidence>
<protein>
    <recommendedName>
        <fullName evidence="5 18">NADH-ubiquinone oxidoreductase chain 2</fullName>
        <ecNumber evidence="4 18">7.1.1.2</ecNumber>
    </recommendedName>
</protein>
<gene>
    <name evidence="20" type="primary">ND2</name>
</gene>
<feature type="domain" description="NADH:quinone oxidoreductase/Mrp antiporter transmembrane" evidence="19">
    <location>
        <begin position="79"/>
        <end position="278"/>
    </location>
</feature>
<feature type="transmembrane region" description="Helical" evidence="18">
    <location>
        <begin position="306"/>
        <end position="326"/>
    </location>
</feature>
<evidence type="ECO:0000256" key="16">
    <source>
        <dbReference type="ARBA" id="ARBA00023136"/>
    </source>
</evidence>
<keyword evidence="15 18" id="KW-0496">Mitochondrion</keyword>
<dbReference type="GO" id="GO:0006120">
    <property type="term" value="P:mitochondrial electron transport, NADH to ubiquinone"/>
    <property type="evidence" value="ECO:0007669"/>
    <property type="project" value="InterPro"/>
</dbReference>
<evidence type="ECO:0000256" key="10">
    <source>
        <dbReference type="ARBA" id="ARBA00022967"/>
    </source>
</evidence>
<keyword evidence="8 18" id="KW-0812">Transmembrane</keyword>
<dbReference type="Pfam" id="PF00361">
    <property type="entry name" value="Proton_antipo_M"/>
    <property type="match status" value="2"/>
</dbReference>
<evidence type="ECO:0000256" key="8">
    <source>
        <dbReference type="ARBA" id="ARBA00022692"/>
    </source>
</evidence>
<organism evidence="20">
    <name type="scientific">Rhynchocinetes durbanensis</name>
    <dbReference type="NCBI Taxonomy" id="516932"/>
    <lineage>
        <taxon>Eukaryota</taxon>
        <taxon>Metazoa</taxon>
        <taxon>Ecdysozoa</taxon>
        <taxon>Arthropoda</taxon>
        <taxon>Crustacea</taxon>
        <taxon>Multicrustacea</taxon>
        <taxon>Malacostraca</taxon>
        <taxon>Eumalacostraca</taxon>
        <taxon>Eucarida</taxon>
        <taxon>Decapoda</taxon>
        <taxon>Pleocyemata</taxon>
        <taxon>Caridea</taxon>
        <taxon>Nematocarcinoidea</taxon>
        <taxon>Rhynchocinetidae</taxon>
        <taxon>Rhynchocinetes</taxon>
    </lineage>
</organism>
<keyword evidence="12 18" id="KW-1133">Transmembrane helix</keyword>
<keyword evidence="7 18" id="KW-0679">Respiratory chain</keyword>
<feature type="domain" description="NADH:quinone oxidoreductase/Mrp antiporter transmembrane" evidence="19">
    <location>
        <begin position="23"/>
        <end position="72"/>
    </location>
</feature>
<comment type="catalytic activity">
    <reaction evidence="17 18">
        <text>a ubiquinone + NADH + 5 H(+)(in) = a ubiquinol + NAD(+) + 4 H(+)(out)</text>
        <dbReference type="Rhea" id="RHEA:29091"/>
        <dbReference type="Rhea" id="RHEA-COMP:9565"/>
        <dbReference type="Rhea" id="RHEA-COMP:9566"/>
        <dbReference type="ChEBI" id="CHEBI:15378"/>
        <dbReference type="ChEBI" id="CHEBI:16389"/>
        <dbReference type="ChEBI" id="CHEBI:17976"/>
        <dbReference type="ChEBI" id="CHEBI:57540"/>
        <dbReference type="ChEBI" id="CHEBI:57945"/>
        <dbReference type="EC" id="7.1.1.2"/>
    </reaction>
</comment>
<proteinExistence type="inferred from homology"/>
<keyword evidence="6" id="KW-0813">Transport</keyword>
<dbReference type="CTD" id="4536"/>
<dbReference type="AlphaFoldDB" id="A0A0X9U7M8"/>
<dbReference type="PANTHER" id="PTHR46552">
    <property type="entry name" value="NADH-UBIQUINONE OXIDOREDUCTASE CHAIN 2"/>
    <property type="match status" value="1"/>
</dbReference>
<keyword evidence="9 18" id="KW-0999">Mitochondrion inner membrane</keyword>
<dbReference type="EMBL" id="KT590405">
    <property type="protein sequence ID" value="AMA20520.1"/>
    <property type="molecule type" value="Genomic_DNA"/>
</dbReference>
<evidence type="ECO:0000256" key="3">
    <source>
        <dbReference type="ARBA" id="ARBA00007012"/>
    </source>
</evidence>
<dbReference type="PRINTS" id="PR01436">
    <property type="entry name" value="NADHDHGNASE2"/>
</dbReference>
<evidence type="ECO:0000256" key="11">
    <source>
        <dbReference type="ARBA" id="ARBA00022982"/>
    </source>
</evidence>
<dbReference type="GO" id="GO:0005743">
    <property type="term" value="C:mitochondrial inner membrane"/>
    <property type="evidence" value="ECO:0007669"/>
    <property type="project" value="UniProtKB-SubCell"/>
</dbReference>
<keyword evidence="11 18" id="KW-0249">Electron transport</keyword>
<dbReference type="InterPro" id="IPR003917">
    <property type="entry name" value="NADH_UbQ_OxRdtase_chain2"/>
</dbReference>
<feature type="transmembrane region" description="Helical" evidence="18">
    <location>
        <begin position="191"/>
        <end position="210"/>
    </location>
</feature>
<dbReference type="InterPro" id="IPR001750">
    <property type="entry name" value="ND/Mrp_TM"/>
</dbReference>
<comment type="subcellular location">
    <subcellularLocation>
        <location evidence="2 18">Mitochondrion inner membrane</location>
        <topology evidence="2 18">Multi-pass membrane protein</topology>
    </subcellularLocation>
</comment>
<dbReference type="GO" id="GO:0008137">
    <property type="term" value="F:NADH dehydrogenase (ubiquinone) activity"/>
    <property type="evidence" value="ECO:0007669"/>
    <property type="project" value="UniProtKB-EC"/>
</dbReference>
<comment type="similarity">
    <text evidence="3 18">Belongs to the complex I subunit 2 family.</text>
</comment>
<evidence type="ECO:0000259" key="19">
    <source>
        <dbReference type="Pfam" id="PF00361"/>
    </source>
</evidence>
<comment type="function">
    <text evidence="1">Core subunit of the mitochondrial membrane respiratory chain NADH dehydrogenase (Complex I) that is believed to belong to the minimal assembly required for catalysis. Complex I functions in the transfer of electrons from NADH to the respiratory chain. The immediate electron acceptor for the enzyme is believed to be ubiquinone.</text>
</comment>
<dbReference type="InterPro" id="IPR050175">
    <property type="entry name" value="Complex_I_Subunit_2"/>
</dbReference>
<sequence>MSFPSRLTFMSSLIIGILIAISASSWLTAWLGLELNLMSFIPLMHSKKNLLFVKASLKYFLIQAMGSVMIIWPSMFFFPGEFFSSIFIFSALLLKIGAAPFHFWLPSVCQGISWAHCATLLTIQKIAPLALISWILPLPSIYMLLAALLSSLIGSIGGFGQKLLRKIMAYSSINHMAWMLSAMNFSQLSFLIYFFTYSVISVSIMIMFHVKQTFHLSQLYSSNPLDPMVKLVIFLSLFSLGGVPPFVGFSTKWLIISNLVFNKSFLWLSFLIFTALITLFFYLRISMNSFMLLYTKMKFASAHPHDLFIVSSLSFNLFPFFIWIGMLSCFF</sequence>
<evidence type="ECO:0000256" key="9">
    <source>
        <dbReference type="ARBA" id="ARBA00022792"/>
    </source>
</evidence>
<dbReference type="EC" id="7.1.1.2" evidence="4 18"/>
<evidence type="ECO:0000256" key="7">
    <source>
        <dbReference type="ARBA" id="ARBA00022660"/>
    </source>
</evidence>
<keyword evidence="10 18" id="KW-1278">Translocase</keyword>
<feature type="transmembrane region" description="Helical" evidence="18">
    <location>
        <begin position="141"/>
        <end position="160"/>
    </location>
</feature>
<dbReference type="GeneID" id="26891098"/>
<evidence type="ECO:0000256" key="12">
    <source>
        <dbReference type="ARBA" id="ARBA00022989"/>
    </source>
</evidence>
<geneLocation type="mitochondrion" evidence="20"/>
<evidence type="ECO:0000256" key="6">
    <source>
        <dbReference type="ARBA" id="ARBA00022448"/>
    </source>
</evidence>
<keyword evidence="14 18" id="KW-0830">Ubiquinone</keyword>
<feature type="transmembrane region" description="Helical" evidence="18">
    <location>
        <begin position="265"/>
        <end position="285"/>
    </location>
</feature>
<evidence type="ECO:0000256" key="1">
    <source>
        <dbReference type="ARBA" id="ARBA00003257"/>
    </source>
</evidence>
<evidence type="ECO:0000313" key="20">
    <source>
        <dbReference type="EMBL" id="AMA20520.1"/>
    </source>
</evidence>
<keyword evidence="13 18" id="KW-0520">NAD</keyword>
<keyword evidence="16 18" id="KW-0472">Membrane</keyword>
<accession>A0A0X9U7M8</accession>
<feature type="transmembrane region" description="Helical" evidence="18">
    <location>
        <begin position="117"/>
        <end position="135"/>
    </location>
</feature>
<evidence type="ECO:0000256" key="15">
    <source>
        <dbReference type="ARBA" id="ARBA00023128"/>
    </source>
</evidence>
<evidence type="ECO:0000256" key="14">
    <source>
        <dbReference type="ARBA" id="ARBA00023075"/>
    </source>
</evidence>
<evidence type="ECO:0000256" key="18">
    <source>
        <dbReference type="RuleBase" id="RU003403"/>
    </source>
</evidence>
<evidence type="ECO:0000256" key="5">
    <source>
        <dbReference type="ARBA" id="ARBA00021008"/>
    </source>
</evidence>
<feature type="transmembrane region" description="Helical" evidence="18">
    <location>
        <begin position="231"/>
        <end position="253"/>
    </location>
</feature>
<name>A0A0X9U7M8_9EUCA</name>